<evidence type="ECO:0000313" key="3">
    <source>
        <dbReference type="Proteomes" id="UP000718564"/>
    </source>
</evidence>
<feature type="domain" description="DUF1400" evidence="1">
    <location>
        <begin position="29"/>
        <end position="153"/>
    </location>
</feature>
<gene>
    <name evidence="2" type="ORF">DP116_11830</name>
</gene>
<comment type="caution">
    <text evidence="2">The sequence shown here is derived from an EMBL/GenBank/DDBJ whole genome shotgun (WGS) entry which is preliminary data.</text>
</comment>
<organism evidence="2 3">
    <name type="scientific">Brasilonema bromeliae SPC951</name>
    <dbReference type="NCBI Taxonomy" id="385972"/>
    <lineage>
        <taxon>Bacteria</taxon>
        <taxon>Bacillati</taxon>
        <taxon>Cyanobacteriota</taxon>
        <taxon>Cyanophyceae</taxon>
        <taxon>Nostocales</taxon>
        <taxon>Scytonemataceae</taxon>
        <taxon>Brasilonema</taxon>
        <taxon>Bromeliae group (in: Brasilonema)</taxon>
    </lineage>
</organism>
<dbReference type="EMBL" id="QMEB01000076">
    <property type="protein sequence ID" value="NMG20112.1"/>
    <property type="molecule type" value="Genomic_DNA"/>
</dbReference>
<evidence type="ECO:0000313" key="2">
    <source>
        <dbReference type="EMBL" id="NMG20112.1"/>
    </source>
</evidence>
<evidence type="ECO:0000259" key="1">
    <source>
        <dbReference type="Pfam" id="PF07176"/>
    </source>
</evidence>
<accession>A0ABX1P6S9</accession>
<proteinExistence type="predicted"/>
<keyword evidence="3" id="KW-1185">Reference proteome</keyword>
<dbReference type="Pfam" id="PF07176">
    <property type="entry name" value="DUF1400"/>
    <property type="match status" value="1"/>
</dbReference>
<reference evidence="2 3" key="1">
    <citation type="submission" date="2018-06" db="EMBL/GenBank/DDBJ databases">
        <title>Comparative genomics of Brasilonema spp. strains.</title>
        <authorList>
            <person name="Alvarenga D.O."/>
            <person name="Fiore M.F."/>
            <person name="Varani A.M."/>
        </authorList>
    </citation>
    <scope>NUCLEOTIDE SEQUENCE [LARGE SCALE GENOMIC DNA]</scope>
    <source>
        <strain evidence="2 3">SPC951</strain>
    </source>
</reference>
<dbReference type="Proteomes" id="UP000718564">
    <property type="component" value="Unassembled WGS sequence"/>
</dbReference>
<name>A0ABX1P6S9_9CYAN</name>
<sequence length="180" mass="20252">MIVQDYLFKSTLSFLTCVSVLLYSNSAIAAEKIVLKYGIFRESVSVEKLTKFAETGEVSPMLNLLLNQARQDPQTVRNVLTKEVNASPVVLDRLLNNPIGEFLVDQIGQTIHTPSSEANPQALRSALVLSANKDNKVSLIEIIQNYPTQEVYVEGERLVRTYDQLSLLAERLQNLLSWRE</sequence>
<dbReference type="InterPro" id="IPR010802">
    <property type="entry name" value="DUF1400"/>
</dbReference>
<protein>
    <recommendedName>
        <fullName evidence="1">DUF1400 domain-containing protein</fullName>
    </recommendedName>
</protein>